<sequence>MFYLYRVSKWIIFFIITTLYALSILEVIDLENKLPEGGYSYFYSFIILNSFVYGFFLLTVFFGKKAKVFLKNTFWLDPKFQYDFCKGIKTKKVLSLNIIFLVLLVLTLIPLIITTVFYFQDFQANNKRPIVHLWIGYFILVYVWISLHDFCKIKIETKEKLFNQT</sequence>
<evidence type="ECO:0000256" key="1">
    <source>
        <dbReference type="SAM" id="Phobius"/>
    </source>
</evidence>
<evidence type="ECO:0000313" key="2">
    <source>
        <dbReference type="EMBL" id="UVD81587.1"/>
    </source>
</evidence>
<proteinExistence type="predicted"/>
<reference evidence="2" key="1">
    <citation type="submission" date="2022-08" db="EMBL/GenBank/DDBJ databases">
        <title>Complete genome of Mycoplasma iguanae type strain 2327.</title>
        <authorList>
            <person name="Spergser J."/>
        </authorList>
    </citation>
    <scope>NUCLEOTIDE SEQUENCE</scope>
    <source>
        <strain evidence="2">2327</strain>
    </source>
</reference>
<keyword evidence="1" id="KW-1133">Transmembrane helix</keyword>
<organism evidence="2 3">
    <name type="scientific">Mycoplasma iguanae</name>
    <dbReference type="NCBI Taxonomy" id="292461"/>
    <lineage>
        <taxon>Bacteria</taxon>
        <taxon>Bacillati</taxon>
        <taxon>Mycoplasmatota</taxon>
        <taxon>Mollicutes</taxon>
        <taxon>Mycoplasmataceae</taxon>
        <taxon>Mycoplasma</taxon>
    </lineage>
</organism>
<keyword evidence="3" id="KW-1185">Reference proteome</keyword>
<feature type="transmembrane region" description="Helical" evidence="1">
    <location>
        <begin position="7"/>
        <end position="28"/>
    </location>
</feature>
<feature type="transmembrane region" description="Helical" evidence="1">
    <location>
        <begin position="131"/>
        <end position="151"/>
    </location>
</feature>
<evidence type="ECO:0000313" key="3">
    <source>
        <dbReference type="Proteomes" id="UP001059252"/>
    </source>
</evidence>
<feature type="transmembrane region" description="Helical" evidence="1">
    <location>
        <begin position="40"/>
        <end position="62"/>
    </location>
</feature>
<dbReference type="RefSeq" id="WP_258210761.1">
    <property type="nucleotide sequence ID" value="NZ_CP102734.1"/>
</dbReference>
<keyword evidence="1" id="KW-0472">Membrane</keyword>
<protein>
    <submittedName>
        <fullName evidence="2">Uncharacterized protein</fullName>
    </submittedName>
</protein>
<dbReference type="EMBL" id="CP102734">
    <property type="protein sequence ID" value="UVD81587.1"/>
    <property type="molecule type" value="Genomic_DNA"/>
</dbReference>
<dbReference type="Proteomes" id="UP001059252">
    <property type="component" value="Chromosome"/>
</dbReference>
<keyword evidence="1" id="KW-0812">Transmembrane</keyword>
<name>A0ABY5R8U1_9MOLU</name>
<gene>
    <name evidence="2" type="ORF">NV226_02570</name>
</gene>
<feature type="transmembrane region" description="Helical" evidence="1">
    <location>
        <begin position="96"/>
        <end position="119"/>
    </location>
</feature>
<accession>A0ABY5R8U1</accession>